<comment type="caution">
    <text evidence="3">The sequence shown here is derived from an EMBL/GenBank/DDBJ whole genome shotgun (WGS) entry which is preliminary data.</text>
</comment>
<evidence type="ECO:0000313" key="3">
    <source>
        <dbReference type="EMBL" id="TNC51799.1"/>
    </source>
</evidence>
<evidence type="ECO:0000313" key="5">
    <source>
        <dbReference type="Proteomes" id="UP000306740"/>
    </source>
</evidence>
<dbReference type="EMBL" id="VDFR01000005">
    <property type="protein sequence ID" value="TNC51799.1"/>
    <property type="molecule type" value="Genomic_DNA"/>
</dbReference>
<dbReference type="EMBL" id="VDFR01000004">
    <property type="protein sequence ID" value="TNC52203.1"/>
    <property type="molecule type" value="Genomic_DNA"/>
</dbReference>
<reference evidence="3 5" key="1">
    <citation type="submission" date="2019-05" db="EMBL/GenBank/DDBJ databases">
        <title>Mumia sp. nov., isolated from the intestinal contents of plateau pika (Ochotona curzoniae) in the Qinghai-Tibet plateau of China.</title>
        <authorList>
            <person name="Tian Z."/>
        </authorList>
    </citation>
    <scope>NUCLEOTIDE SEQUENCE [LARGE SCALE GENOMIC DNA]</scope>
    <source>
        <strain evidence="5">527</strain>
        <strain evidence="3">Z527</strain>
    </source>
</reference>
<dbReference type="OrthoDB" id="9799970at2"/>
<feature type="domain" description="Peptidase M15C" evidence="2">
    <location>
        <begin position="199"/>
        <end position="277"/>
    </location>
</feature>
<feature type="compositionally biased region" description="Pro residues" evidence="1">
    <location>
        <begin position="31"/>
        <end position="49"/>
    </location>
</feature>
<proteinExistence type="predicted"/>
<dbReference type="Gene3D" id="3.30.1380.10">
    <property type="match status" value="1"/>
</dbReference>
<evidence type="ECO:0000256" key="1">
    <source>
        <dbReference type="SAM" id="MobiDB-lite"/>
    </source>
</evidence>
<sequence length="281" mass="30098">MSGCGGGGDDRSDDATSAPETTATSEASPTTEPPSPAPASPTVPEPGTVPPNWLGTRVLPRTDAGFGKAQPTPPELRNRRFTIPDSLPALPGDGFASRVADPAPARVIARSTWRQGCPVGRRDLAWVRLTFWGFDGARHTGELLVNGRAVKDLVEAFRRLYEARFPLEEMRIPRAAEATAPPTGDGNNTVAFACRATRGATSFSEHAYGLAVDINPFQNPYVKGDVVLPELASSYVNRKNVRPGMITADGPVVRAFSAIGWGWGGGWKNLKDYQHFSESGR</sequence>
<organism evidence="3 5">
    <name type="scientific">Mumia zhuanghuii</name>
    <dbReference type="NCBI Taxonomy" id="2585211"/>
    <lineage>
        <taxon>Bacteria</taxon>
        <taxon>Bacillati</taxon>
        <taxon>Actinomycetota</taxon>
        <taxon>Actinomycetes</taxon>
        <taxon>Propionibacteriales</taxon>
        <taxon>Nocardioidaceae</taxon>
        <taxon>Mumia</taxon>
    </lineage>
</organism>
<protein>
    <submittedName>
        <fullName evidence="3">M15 family metallopeptidase</fullName>
    </submittedName>
</protein>
<dbReference type="GO" id="GO:0008233">
    <property type="term" value="F:peptidase activity"/>
    <property type="evidence" value="ECO:0007669"/>
    <property type="project" value="InterPro"/>
</dbReference>
<accession>A0A5C4N610</accession>
<evidence type="ECO:0000259" key="2">
    <source>
        <dbReference type="Pfam" id="PF13539"/>
    </source>
</evidence>
<name>A0A5C4N610_9ACTN</name>
<feature type="region of interest" description="Disordered" evidence="1">
    <location>
        <begin position="1"/>
        <end position="79"/>
    </location>
</feature>
<dbReference type="InterPro" id="IPR009045">
    <property type="entry name" value="Zn_M74/Hedgehog-like"/>
</dbReference>
<feature type="compositionally biased region" description="Low complexity" evidence="1">
    <location>
        <begin position="15"/>
        <end position="30"/>
    </location>
</feature>
<dbReference type="AlphaFoldDB" id="A0A5C4N610"/>
<dbReference type="Proteomes" id="UP000306740">
    <property type="component" value="Unassembled WGS sequence"/>
</dbReference>
<dbReference type="SUPFAM" id="SSF55166">
    <property type="entry name" value="Hedgehog/DD-peptidase"/>
    <property type="match status" value="1"/>
</dbReference>
<dbReference type="InterPro" id="IPR039561">
    <property type="entry name" value="Peptidase_M15C"/>
</dbReference>
<evidence type="ECO:0000313" key="4">
    <source>
        <dbReference type="EMBL" id="TNC52203.1"/>
    </source>
</evidence>
<dbReference type="Pfam" id="PF13539">
    <property type="entry name" value="Peptidase_M15_4"/>
    <property type="match status" value="1"/>
</dbReference>
<gene>
    <name evidence="4" type="ORF">FHE65_00620</name>
    <name evidence="3" type="ORF">FHE65_01310</name>
</gene>